<accession>A0AA36AJR9</accession>
<proteinExistence type="predicted"/>
<evidence type="ECO:0000313" key="2">
    <source>
        <dbReference type="Proteomes" id="UP001162480"/>
    </source>
</evidence>
<protein>
    <submittedName>
        <fullName evidence="1">Uncharacterized protein</fullName>
    </submittedName>
</protein>
<dbReference type="Proteomes" id="UP001162480">
    <property type="component" value="Chromosome 2"/>
</dbReference>
<gene>
    <name evidence="1" type="ORF">OCTVUL_1B017009</name>
</gene>
<organism evidence="1 2">
    <name type="scientific">Octopus vulgaris</name>
    <name type="common">Common octopus</name>
    <dbReference type="NCBI Taxonomy" id="6645"/>
    <lineage>
        <taxon>Eukaryota</taxon>
        <taxon>Metazoa</taxon>
        <taxon>Spiralia</taxon>
        <taxon>Lophotrochozoa</taxon>
        <taxon>Mollusca</taxon>
        <taxon>Cephalopoda</taxon>
        <taxon>Coleoidea</taxon>
        <taxon>Octopodiformes</taxon>
        <taxon>Octopoda</taxon>
        <taxon>Incirrata</taxon>
        <taxon>Octopodidae</taxon>
        <taxon>Octopus</taxon>
    </lineage>
</organism>
<dbReference type="AlphaFoldDB" id="A0AA36AJR9"/>
<reference evidence="1" key="1">
    <citation type="submission" date="2023-08" db="EMBL/GenBank/DDBJ databases">
        <authorList>
            <person name="Alioto T."/>
            <person name="Alioto T."/>
            <person name="Gomez Garrido J."/>
        </authorList>
    </citation>
    <scope>NUCLEOTIDE SEQUENCE</scope>
</reference>
<evidence type="ECO:0000313" key="1">
    <source>
        <dbReference type="EMBL" id="CAI9717354.1"/>
    </source>
</evidence>
<sequence length="145" mass="16834">MLTYTFIGQVFADVIVQSAKTSSRQPPSNNDNQDMDKEWSTFRKAITEVAENILGYSKRRHQEWFDDNDQEISQLIDTKQQARLSREQDPRSRQKVKTCYTLSVIKYMDTNTSIHAPTEMHTETHSCIHKSLKQARLKKKALTLG</sequence>
<dbReference type="EMBL" id="OX597815">
    <property type="protein sequence ID" value="CAI9717354.1"/>
    <property type="molecule type" value="Genomic_DNA"/>
</dbReference>
<keyword evidence="2" id="KW-1185">Reference proteome</keyword>
<name>A0AA36AJR9_OCTVU</name>